<accession>A0ABU1J603</accession>
<dbReference type="Gene3D" id="1.10.630.10">
    <property type="entry name" value="Cytochrome P450"/>
    <property type="match status" value="1"/>
</dbReference>
<sequence length="436" mass="47922">MSCPVTGLGADRAEPFERDAEGAVQLFGAAYVQDPYRVFQHLTRNGQVHRVRFPSGVNAWLVTGADAAAELLQHPDIRKNHDVGNPRWRAKASIMPEPQHTRLQSHLLHQDGEVHARMRKLILPAFSARAATELEGRIADHADQLIDGFPDSGGLDLVPEYMALLPFRVLSLAIGLPPRLADGFDPAWGKVVQPVGPDDPWRPEYERLLRELEAYIAEVVADAARPERSGLLARLVRAQAAGSLSADQLSSLVFQLLVAGQEPVTHQLSTSMLALLQHPEARADFVSRPEARSLWIDELIRYDGAFALATWRFFTVDTDFRGTRIPAGDSVIVALNAANRDLPGGDRLDFGGRSESVAQLKSSRQRRSSHFGFSAGPHYCPGAALARSQLAWGLGRLFDRLEGLALDSSAEPPSWIAAVLTRGLKSLPVSYRELRR</sequence>
<gene>
    <name evidence="2" type="ORF">JOE69_000048</name>
</gene>
<dbReference type="EMBL" id="JAVDQF010000001">
    <property type="protein sequence ID" value="MDR6267810.1"/>
    <property type="molecule type" value="Genomic_DNA"/>
</dbReference>
<dbReference type="InterPro" id="IPR002397">
    <property type="entry name" value="Cyt_P450_B"/>
</dbReference>
<evidence type="ECO:0000256" key="1">
    <source>
        <dbReference type="ARBA" id="ARBA00010617"/>
    </source>
</evidence>
<evidence type="ECO:0000313" key="3">
    <source>
        <dbReference type="Proteomes" id="UP001185069"/>
    </source>
</evidence>
<dbReference type="Proteomes" id="UP001185069">
    <property type="component" value="Unassembled WGS sequence"/>
</dbReference>
<protein>
    <submittedName>
        <fullName evidence="2">Cytochrome P450</fullName>
    </submittedName>
</protein>
<dbReference type="PROSITE" id="PS00086">
    <property type="entry name" value="CYTOCHROME_P450"/>
    <property type="match status" value="1"/>
</dbReference>
<keyword evidence="3" id="KW-1185">Reference proteome</keyword>
<proteinExistence type="inferred from homology"/>
<dbReference type="PANTHER" id="PTHR46696">
    <property type="entry name" value="P450, PUTATIVE (EUROFUNG)-RELATED"/>
    <property type="match status" value="1"/>
</dbReference>
<dbReference type="PRINTS" id="PR00359">
    <property type="entry name" value="BP450"/>
</dbReference>
<dbReference type="InterPro" id="IPR017972">
    <property type="entry name" value="Cyt_P450_CS"/>
</dbReference>
<dbReference type="PANTHER" id="PTHR46696:SF1">
    <property type="entry name" value="CYTOCHROME P450 YJIB-RELATED"/>
    <property type="match status" value="1"/>
</dbReference>
<comment type="similarity">
    <text evidence="1">Belongs to the cytochrome P450 family.</text>
</comment>
<dbReference type="RefSeq" id="WP_309795053.1">
    <property type="nucleotide sequence ID" value="NZ_BAAAHY010000006.1"/>
</dbReference>
<reference evidence="2 3" key="1">
    <citation type="submission" date="2023-07" db="EMBL/GenBank/DDBJ databases">
        <title>Sequencing the genomes of 1000 actinobacteria strains.</title>
        <authorList>
            <person name="Klenk H.-P."/>
        </authorList>
    </citation>
    <scope>NUCLEOTIDE SEQUENCE [LARGE SCALE GENOMIC DNA]</scope>
    <source>
        <strain evidence="2 3">DSM 14555</strain>
    </source>
</reference>
<comment type="caution">
    <text evidence="2">The sequence shown here is derived from an EMBL/GenBank/DDBJ whole genome shotgun (WGS) entry which is preliminary data.</text>
</comment>
<evidence type="ECO:0000313" key="2">
    <source>
        <dbReference type="EMBL" id="MDR6267810.1"/>
    </source>
</evidence>
<name>A0ABU1J603_9MICC</name>
<organism evidence="2 3">
    <name type="scientific">Arthrobacter russicus</name>
    <dbReference type="NCBI Taxonomy" id="172040"/>
    <lineage>
        <taxon>Bacteria</taxon>
        <taxon>Bacillati</taxon>
        <taxon>Actinomycetota</taxon>
        <taxon>Actinomycetes</taxon>
        <taxon>Micrococcales</taxon>
        <taxon>Micrococcaceae</taxon>
        <taxon>Arthrobacter</taxon>
    </lineage>
</organism>
<dbReference type="InterPro" id="IPR036396">
    <property type="entry name" value="Cyt_P450_sf"/>
</dbReference>
<dbReference type="SUPFAM" id="SSF48264">
    <property type="entry name" value="Cytochrome P450"/>
    <property type="match status" value="1"/>
</dbReference>